<feature type="region of interest" description="Disordered" evidence="1">
    <location>
        <begin position="76"/>
        <end position="116"/>
    </location>
</feature>
<feature type="compositionally biased region" description="Gly residues" evidence="1">
    <location>
        <begin position="39"/>
        <end position="49"/>
    </location>
</feature>
<dbReference type="InterPro" id="IPR035979">
    <property type="entry name" value="RBD_domain_sf"/>
</dbReference>
<dbReference type="GO" id="GO:0016973">
    <property type="term" value="P:poly(A)+ mRNA export from nucleus"/>
    <property type="evidence" value="ECO:0007669"/>
    <property type="project" value="TreeGrafter"/>
</dbReference>
<keyword evidence="5" id="KW-1185">Reference proteome</keyword>
<dbReference type="Proteomes" id="UP000762676">
    <property type="component" value="Unassembled WGS sequence"/>
</dbReference>
<dbReference type="InterPro" id="IPR015245">
    <property type="entry name" value="Tap_RNA-bd"/>
</dbReference>
<dbReference type="AlphaFoldDB" id="A0AAV4H7S4"/>
<feature type="region of interest" description="Disordered" evidence="1">
    <location>
        <begin position="32"/>
        <end position="59"/>
    </location>
</feature>
<dbReference type="InterPro" id="IPR001611">
    <property type="entry name" value="Leu-rich_rpt"/>
</dbReference>
<feature type="compositionally biased region" description="Basic residues" evidence="1">
    <location>
        <begin position="89"/>
        <end position="108"/>
    </location>
</feature>
<reference evidence="4 5" key="1">
    <citation type="journal article" date="2021" name="Elife">
        <title>Chloroplast acquisition without the gene transfer in kleptoplastic sea slugs, Plakobranchus ocellatus.</title>
        <authorList>
            <person name="Maeda T."/>
            <person name="Takahashi S."/>
            <person name="Yoshida T."/>
            <person name="Shimamura S."/>
            <person name="Takaki Y."/>
            <person name="Nagai Y."/>
            <person name="Toyoda A."/>
            <person name="Suzuki Y."/>
            <person name="Arimoto A."/>
            <person name="Ishii H."/>
            <person name="Satoh N."/>
            <person name="Nishiyama T."/>
            <person name="Hasebe M."/>
            <person name="Maruyama T."/>
            <person name="Minagawa J."/>
            <person name="Obokata J."/>
            <person name="Shigenobu S."/>
        </authorList>
    </citation>
    <scope>NUCLEOTIDE SEQUENCE [LARGE SCALE GENOMIC DNA]</scope>
</reference>
<dbReference type="Pfam" id="PF09162">
    <property type="entry name" value="Tap-RNA_bind"/>
    <property type="match status" value="1"/>
</dbReference>
<dbReference type="PANTHER" id="PTHR10662">
    <property type="entry name" value="NUCLEAR RNA EXPORT FACTOR"/>
    <property type="match status" value="1"/>
</dbReference>
<proteinExistence type="predicted"/>
<dbReference type="SUPFAM" id="SSF54928">
    <property type="entry name" value="RNA-binding domain, RBD"/>
    <property type="match status" value="1"/>
</dbReference>
<accession>A0AAV4H7S4</accession>
<dbReference type="PANTHER" id="PTHR10662:SF22">
    <property type="entry name" value="NUCLEAR RNA EXPORT FACTOR 1"/>
    <property type="match status" value="1"/>
</dbReference>
<evidence type="ECO:0000313" key="5">
    <source>
        <dbReference type="Proteomes" id="UP000762676"/>
    </source>
</evidence>
<dbReference type="InterPro" id="IPR012677">
    <property type="entry name" value="Nucleotide-bd_a/b_plait_sf"/>
</dbReference>
<comment type="caution">
    <text evidence="4">The sequence shown here is derived from an EMBL/GenBank/DDBJ whole genome shotgun (WGS) entry which is preliminary data.</text>
</comment>
<dbReference type="Gene3D" id="3.30.70.330">
    <property type="match status" value="1"/>
</dbReference>
<dbReference type="PROSITE" id="PS51450">
    <property type="entry name" value="LRR"/>
    <property type="match status" value="1"/>
</dbReference>
<evidence type="ECO:0000313" key="4">
    <source>
        <dbReference type="EMBL" id="GFR93138.1"/>
    </source>
</evidence>
<protein>
    <submittedName>
        <fullName evidence="4">Nuclear RNA export factor 1</fullName>
    </submittedName>
</protein>
<dbReference type="SUPFAM" id="SSF52058">
    <property type="entry name" value="L domain-like"/>
    <property type="match status" value="1"/>
</dbReference>
<organism evidence="4 5">
    <name type="scientific">Elysia marginata</name>
    <dbReference type="NCBI Taxonomy" id="1093978"/>
    <lineage>
        <taxon>Eukaryota</taxon>
        <taxon>Metazoa</taxon>
        <taxon>Spiralia</taxon>
        <taxon>Lophotrochozoa</taxon>
        <taxon>Mollusca</taxon>
        <taxon>Gastropoda</taxon>
        <taxon>Heterobranchia</taxon>
        <taxon>Euthyneura</taxon>
        <taxon>Panpulmonata</taxon>
        <taxon>Sacoglossa</taxon>
        <taxon>Placobranchoidea</taxon>
        <taxon>Plakobranchidae</taxon>
        <taxon>Elysia</taxon>
    </lineage>
</organism>
<dbReference type="Gene3D" id="3.80.10.10">
    <property type="entry name" value="Ribonuclease Inhibitor"/>
    <property type="match status" value="1"/>
</dbReference>
<dbReference type="InterPro" id="IPR057125">
    <property type="entry name" value="NXF1/2/3/5-like_LRR"/>
</dbReference>
<feature type="domain" description="Nuclear RNA export factor Tap RNA-binding" evidence="2">
    <location>
        <begin position="124"/>
        <end position="199"/>
    </location>
</feature>
<evidence type="ECO:0000259" key="3">
    <source>
        <dbReference type="Pfam" id="PF24048"/>
    </source>
</evidence>
<feature type="domain" description="NXF1/2/3/5-like leucine-rich repeat" evidence="3">
    <location>
        <begin position="222"/>
        <end position="343"/>
    </location>
</feature>
<evidence type="ECO:0000259" key="2">
    <source>
        <dbReference type="Pfam" id="PF09162"/>
    </source>
</evidence>
<dbReference type="EMBL" id="BMAT01005449">
    <property type="protein sequence ID" value="GFR93138.1"/>
    <property type="molecule type" value="Genomic_DNA"/>
</dbReference>
<dbReference type="GO" id="GO:0003723">
    <property type="term" value="F:RNA binding"/>
    <property type="evidence" value="ECO:0007669"/>
    <property type="project" value="InterPro"/>
</dbReference>
<dbReference type="InterPro" id="IPR030217">
    <property type="entry name" value="NXF_fam"/>
</dbReference>
<sequence length="344" mass="38449">MIKSHKDYCTRGSVITLLLYVHCNCNHDVRFNHGSTRGYRGGRNDGGNRGNRRGNYRHLNAGSSRYGIRFSRNEDAEGDVSMSGDSSRRPVRGRGSRGRFNNRGRGSRRPSTSGARMYKPAEKWFKVTVPFGSDIGQKNLYSMISSYLDGSFDPVQYSTDGKRAYFFVKGADAAESIRSISRRITKPDGHKLIFHVAEAHVAQEQQSLTDSVIEKLKVRMSDRYDPATQLLNLSNLYQDEVLSKEGIRLPLSRFSTMSAITKIVVEHIPELSGLDVSNNRLSNLGHFADLVKGTPNVASLNLGQNQIRASEELDKLKGWTNITELVLDGNDVCSNYASQDTYAR</sequence>
<gene>
    <name evidence="4" type="ORF">ElyMa_002634800</name>
</gene>
<evidence type="ECO:0000256" key="1">
    <source>
        <dbReference type="SAM" id="MobiDB-lite"/>
    </source>
</evidence>
<dbReference type="InterPro" id="IPR032675">
    <property type="entry name" value="LRR_dom_sf"/>
</dbReference>
<dbReference type="Pfam" id="PF24048">
    <property type="entry name" value="LRR_NXF1-5"/>
    <property type="match status" value="1"/>
</dbReference>
<dbReference type="GO" id="GO:0005634">
    <property type="term" value="C:nucleus"/>
    <property type="evidence" value="ECO:0007669"/>
    <property type="project" value="TreeGrafter"/>
</dbReference>
<name>A0AAV4H7S4_9GAST</name>
<dbReference type="GO" id="GO:0005737">
    <property type="term" value="C:cytoplasm"/>
    <property type="evidence" value="ECO:0007669"/>
    <property type="project" value="InterPro"/>
</dbReference>